<name>A0A8J7MRC8_9RHOB</name>
<proteinExistence type="predicted"/>
<accession>A0A8J7MRC8</accession>
<comment type="caution">
    <text evidence="1">The sequence shown here is derived from an EMBL/GenBank/DDBJ whole genome shotgun (WGS) entry which is preliminary data.</text>
</comment>
<dbReference type="RefSeq" id="WP_202661228.1">
    <property type="nucleotide sequence ID" value="NZ_JAESVP010000005.1"/>
</dbReference>
<keyword evidence="2" id="KW-1185">Reference proteome</keyword>
<dbReference type="Proteomes" id="UP000619033">
    <property type="component" value="Unassembled WGS sequence"/>
</dbReference>
<sequence>MHDYRTQRADTFETFRLVSKGVRVPPTAVVVFQFVAEDTDTDWKGVEKALRAKGYKTYNDGTVLEARVGPIAVNPETIWDWERRATEIVLPFNFWPDGWELAD</sequence>
<protein>
    <submittedName>
        <fullName evidence="1">Uncharacterized protein</fullName>
    </submittedName>
</protein>
<organism evidence="1 2">
    <name type="scientific">Fuscibacter oryzae</name>
    <dbReference type="NCBI Taxonomy" id="2803939"/>
    <lineage>
        <taxon>Bacteria</taxon>
        <taxon>Pseudomonadati</taxon>
        <taxon>Pseudomonadota</taxon>
        <taxon>Alphaproteobacteria</taxon>
        <taxon>Rhodobacterales</taxon>
        <taxon>Paracoccaceae</taxon>
        <taxon>Fuscibacter</taxon>
    </lineage>
</organism>
<dbReference type="AlphaFoldDB" id="A0A8J7MRC8"/>
<evidence type="ECO:0000313" key="2">
    <source>
        <dbReference type="Proteomes" id="UP000619033"/>
    </source>
</evidence>
<gene>
    <name evidence="1" type="ORF">JI744_12020</name>
</gene>
<evidence type="ECO:0000313" key="1">
    <source>
        <dbReference type="EMBL" id="MBL4928833.1"/>
    </source>
</evidence>
<dbReference type="EMBL" id="JAESVP010000005">
    <property type="protein sequence ID" value="MBL4928833.1"/>
    <property type="molecule type" value="Genomic_DNA"/>
</dbReference>
<reference evidence="1" key="1">
    <citation type="submission" date="2021-01" db="EMBL/GenBank/DDBJ databases">
        <title>Genome seq and assembly of Tabrizicola sp. KVB23.</title>
        <authorList>
            <person name="Chhetri G."/>
        </authorList>
    </citation>
    <scope>NUCLEOTIDE SEQUENCE</scope>
    <source>
        <strain evidence="1">KVB23</strain>
    </source>
</reference>